<dbReference type="PANTHER" id="PTHR48287">
    <property type="entry name" value="ARM REPEAT SUPERFAMILY PROTEIN"/>
    <property type="match status" value="1"/>
</dbReference>
<dbReference type="InterPro" id="IPR011989">
    <property type="entry name" value="ARM-like"/>
</dbReference>
<dbReference type="AlphaFoldDB" id="A0AA35NP73"/>
<organism evidence="7 8">
    <name type="scientific">Saccharomyces kudriavzevii (strain ATCC MYA-4449 / AS 2.2408 / CBS 8840 / NBRC 1802 / NCYC 2889)</name>
    <name type="common">Yeast</name>
    <dbReference type="NCBI Taxonomy" id="226230"/>
    <lineage>
        <taxon>Eukaryota</taxon>
        <taxon>Fungi</taxon>
        <taxon>Dikarya</taxon>
        <taxon>Ascomycota</taxon>
        <taxon>Saccharomycotina</taxon>
        <taxon>Saccharomycetes</taxon>
        <taxon>Saccharomycetales</taxon>
        <taxon>Saccharomycetaceae</taxon>
        <taxon>Saccharomyces</taxon>
    </lineage>
</organism>
<evidence type="ECO:0000256" key="3">
    <source>
        <dbReference type="ARBA" id="ARBA00023242"/>
    </source>
</evidence>
<dbReference type="FunFam" id="1.25.10.10:FF:000923">
    <property type="entry name" value="Ribosomal RNA processing protein"/>
    <property type="match status" value="1"/>
</dbReference>
<dbReference type="Gene3D" id="1.25.10.10">
    <property type="entry name" value="Leucine-rich Repeat Variant"/>
    <property type="match status" value="2"/>
</dbReference>
<evidence type="ECO:0008006" key="9">
    <source>
        <dbReference type="Google" id="ProtNLM"/>
    </source>
</evidence>
<dbReference type="GO" id="GO:0005634">
    <property type="term" value="C:nucleus"/>
    <property type="evidence" value="ECO:0007669"/>
    <property type="project" value="UniProtKB-SubCell"/>
</dbReference>
<feature type="region of interest" description="Disordered" evidence="4">
    <location>
        <begin position="1171"/>
        <end position="1229"/>
    </location>
</feature>
<feature type="compositionally biased region" description="Basic residues" evidence="4">
    <location>
        <begin position="1212"/>
        <end position="1229"/>
    </location>
</feature>
<dbReference type="Pfam" id="PF25772">
    <property type="entry name" value="HEAT_RRP12_N"/>
    <property type="match status" value="1"/>
</dbReference>
<dbReference type="InterPro" id="IPR012978">
    <property type="entry name" value="HEAT_RRP12"/>
</dbReference>
<dbReference type="EMBL" id="OX365911">
    <property type="protein sequence ID" value="CAI4053594.1"/>
    <property type="molecule type" value="Genomic_DNA"/>
</dbReference>
<sequence length="1229" mass="136963">MDQDQVASLLKLEDKLAKIRSQVTSKLENQKHVAIILAAVEENISGKATNDISKNIVNYIISFMSLLDQAVDPSTHEIKDLQLASSSTYLLDLIFRYSPKPLLRSKFPEILTKIAPCITAEEANAPLIRAALGCLESLLIAQDAQAWNNTYDLNVTPKRGLQGILELSLDIRPKVRKRALDAVHAVLQNPPVAPTAEHVAAVFVADFCDKQLAGVLGELSNLSNKQLKAQKTKEDVNSSVMRSLRLVTSVISTGQWPSSQIEPLCDILFGVAKSSEQYLVSASFECFEGMFKAMAETTVSSGLAENKYLRVLDTIFALKPSNVDTLLTKAWIAVIIKGMSTYAVHQPLKALRKIPSVFRIMSTYLASETPEVYQAASQCLISTLSDSIQDDLLLFTPNVDDKTFKNVDDIISQIAKFLIDFLSIKYSHCSREILKILVAAFNKFRYRSNPHLLKALKIVDTWRVNEEQFMDLRNEIELVIGASISAMGPEIVLAQAPLNLDNPSIERPGRAWLLPLIRDYTKNANLSTFQNELAPYIKSFQSKFDKVPEESIQLKVFQTIVDQLWSTLPRFCELPMDLRESFTDEFASELSSLLYSEVELRTTICHALKVLAESNVSYFEGSQSDNVLLLQRLPISEAQKNIEYLSTKSTNLLAVLFNVYTQTTPNARSYILETIDQYLKITSKEDLEKTFNNVCGLLKNSMNEETSGNANKEKRKPQLTATLLDLIICMITYLPPPSYPALFSIFGLTVSSPDALIQKRAYRIITKLSELESGSTTVAQFISDIENVMVDNTSTVQTSAKAARLAALKTIVDLLPLDHLGFIVRTVAEVILSTKDVNEKSRETAFETLINMGKKMNGPNGTIKLSQIPGYDPATPDQPSSISEFFKIISAGLIGESQHMVSSSITGYACLVFEFKNEMDAGILMDIYDTIELYLTSNSREIVKSAIGFTKVCVLGLPEEVMRPKVPELLLKLLRWSHEHTGHFKAKVKHIIERLIRRFGYDYIEANFPEEDRKLLTNIRKTRNRSKRKDEEATPVTEAIDGITTKGSRFMSAFDEAVYGSDNENDNESDQEGNAARSGRKNGPKQFIVESGENPLDLLDSQTLAHISSTRPKKFDKNQNKARFNDDAFNFDSEGKLVVKGQGKPSNNVDDPLSAVTSGINAYLEAVKSGPVRGQRNKLKFKKNGRGSDDFGDDDDGKDNKVMGRKADSRNKIGKGGKRGPKFKSRKKL</sequence>
<dbReference type="Proteomes" id="UP001162087">
    <property type="component" value="Chromosome 16"/>
</dbReference>
<comment type="subcellular location">
    <subcellularLocation>
        <location evidence="1">Nucleus</location>
    </subcellularLocation>
</comment>
<accession>A0AA35NP73</accession>
<keyword evidence="3" id="KW-0539">Nucleus</keyword>
<feature type="domain" description="RRP12 HEAT" evidence="5">
    <location>
        <begin position="367"/>
        <end position="663"/>
    </location>
</feature>
<reference evidence="7" key="1">
    <citation type="submission" date="2022-10" db="EMBL/GenBank/DDBJ databases">
        <authorList>
            <person name="Byrne P K."/>
        </authorList>
    </citation>
    <scope>NUCLEOTIDE SEQUENCE</scope>
    <source>
        <strain evidence="7">IFO1802</strain>
    </source>
</reference>
<proteinExistence type="inferred from homology"/>
<feature type="compositionally biased region" description="Basic residues" evidence="4">
    <location>
        <begin position="1175"/>
        <end position="1185"/>
    </location>
</feature>
<dbReference type="InterPro" id="IPR057860">
    <property type="entry name" value="HEAT_RRP12_N"/>
</dbReference>
<dbReference type="PANTHER" id="PTHR48287:SF1">
    <property type="entry name" value="ARM REPEAT SUPERFAMILY PROTEIN"/>
    <property type="match status" value="1"/>
</dbReference>
<evidence type="ECO:0000256" key="4">
    <source>
        <dbReference type="SAM" id="MobiDB-lite"/>
    </source>
</evidence>
<dbReference type="InterPro" id="IPR016024">
    <property type="entry name" value="ARM-type_fold"/>
</dbReference>
<keyword evidence="8" id="KW-1185">Reference proteome</keyword>
<comment type="similarity">
    <text evidence="2">Belongs to the RRP12 family.</text>
</comment>
<evidence type="ECO:0000313" key="8">
    <source>
        <dbReference type="Proteomes" id="UP001162087"/>
    </source>
</evidence>
<feature type="domain" description="RRP12 N-terminal HEAT" evidence="6">
    <location>
        <begin position="24"/>
        <end position="214"/>
    </location>
</feature>
<dbReference type="InterPro" id="IPR052087">
    <property type="entry name" value="RRP12"/>
</dbReference>
<evidence type="ECO:0000259" key="6">
    <source>
        <dbReference type="Pfam" id="PF25772"/>
    </source>
</evidence>
<name>A0AA35NP73_SACK1</name>
<evidence type="ECO:0000256" key="2">
    <source>
        <dbReference type="ARBA" id="ARBA00007690"/>
    </source>
</evidence>
<feature type="region of interest" description="Disordered" evidence="4">
    <location>
        <begin position="1060"/>
        <end position="1087"/>
    </location>
</feature>
<dbReference type="GeneID" id="80927664"/>
<gene>
    <name evidence="7" type="primary">SKDI16G2550</name>
    <name evidence="7" type="ORF">SKDI_16G2550</name>
</gene>
<dbReference type="Pfam" id="PF08161">
    <property type="entry name" value="RRP12_HEAT"/>
    <property type="match status" value="1"/>
</dbReference>
<protein>
    <recommendedName>
        <fullName evidence="9">RRP12-like protein</fullName>
    </recommendedName>
</protein>
<evidence type="ECO:0000313" key="7">
    <source>
        <dbReference type="EMBL" id="CAI4053594.1"/>
    </source>
</evidence>
<dbReference type="SUPFAM" id="SSF48371">
    <property type="entry name" value="ARM repeat"/>
    <property type="match status" value="1"/>
</dbReference>
<evidence type="ECO:0000259" key="5">
    <source>
        <dbReference type="Pfam" id="PF08161"/>
    </source>
</evidence>
<evidence type="ECO:0000256" key="1">
    <source>
        <dbReference type="ARBA" id="ARBA00004123"/>
    </source>
</evidence>
<dbReference type="RefSeq" id="XP_056085620.1">
    <property type="nucleotide sequence ID" value="XM_056231842.1"/>
</dbReference>
<feature type="compositionally biased region" description="Basic and acidic residues" evidence="4">
    <location>
        <begin position="1198"/>
        <end position="1211"/>
    </location>
</feature>